<reference evidence="1" key="1">
    <citation type="submission" date="2022-02" db="EMBL/GenBank/DDBJ databases">
        <title>Acinetobacter A3.8 sp. nov., isolated from Sediment (Zhairuo Island).</title>
        <authorList>
            <person name="Zheng K."/>
        </authorList>
    </citation>
    <scope>NUCLEOTIDE SEQUENCE</scope>
    <source>
        <strain evidence="1">A3.8</strain>
    </source>
</reference>
<dbReference type="RefSeq" id="WP_241570484.1">
    <property type="nucleotide sequence ID" value="NZ_JAKUML010000003.1"/>
</dbReference>
<gene>
    <name evidence="1" type="ORF">MKI79_02465</name>
</gene>
<organism evidence="1 2">
    <name type="scientific">Acinetobacter sedimenti</name>
    <dbReference type="NCBI Taxonomy" id="2919922"/>
    <lineage>
        <taxon>Bacteria</taxon>
        <taxon>Pseudomonadati</taxon>
        <taxon>Pseudomonadota</taxon>
        <taxon>Gammaproteobacteria</taxon>
        <taxon>Moraxellales</taxon>
        <taxon>Moraxellaceae</taxon>
        <taxon>Acinetobacter</taxon>
    </lineage>
</organism>
<keyword evidence="2" id="KW-1185">Reference proteome</keyword>
<dbReference type="Proteomes" id="UP001139701">
    <property type="component" value="Unassembled WGS sequence"/>
</dbReference>
<evidence type="ECO:0000313" key="2">
    <source>
        <dbReference type="Proteomes" id="UP001139701"/>
    </source>
</evidence>
<name>A0A9X1WXJ8_9GAMM</name>
<comment type="caution">
    <text evidence="1">The sequence shown here is derived from an EMBL/GenBank/DDBJ whole genome shotgun (WGS) entry which is preliminary data.</text>
</comment>
<dbReference type="AlphaFoldDB" id="A0A9X1WXJ8"/>
<proteinExistence type="predicted"/>
<dbReference type="EMBL" id="JAKUML010000003">
    <property type="protein sequence ID" value="MCJ8145782.1"/>
    <property type="molecule type" value="Genomic_DNA"/>
</dbReference>
<protein>
    <submittedName>
        <fullName evidence="1">Uncharacterized protein</fullName>
    </submittedName>
</protein>
<evidence type="ECO:0000313" key="1">
    <source>
        <dbReference type="EMBL" id="MCJ8145782.1"/>
    </source>
</evidence>
<accession>A0A9X1WXJ8</accession>
<sequence>MSVEELQKLLGTQEETVLELVQLDDGALALRASGSDQSPLVRIEFNDDVRKLLGDNAGTVAQHMVQAAIYGVMEQQMNKWHANVVDQKPQHYS</sequence>